<protein>
    <submittedName>
        <fullName evidence="1">Uncharacterized protein</fullName>
    </submittedName>
</protein>
<name>A0A9D4KT00_DREPO</name>
<comment type="caution">
    <text evidence="1">The sequence shown here is derived from an EMBL/GenBank/DDBJ whole genome shotgun (WGS) entry which is preliminary data.</text>
</comment>
<dbReference type="Proteomes" id="UP000828390">
    <property type="component" value="Unassembled WGS sequence"/>
</dbReference>
<dbReference type="AlphaFoldDB" id="A0A9D4KT00"/>
<sequence>MVQQFAFLYYVKKNHAIIKDKCTKKEKASKTTVIHVNVRMAMLPAHALHVHAENLVFLMAEHTKMERASQVTAIRAHAEMEYHYVLLLPVKISQEHAQNILPETCCHALHCAIQTLIALGRRNVAQPDVAAAVLFQTLRRGFNPINFIVGTLCKLPII</sequence>
<proteinExistence type="predicted"/>
<reference evidence="1" key="2">
    <citation type="submission" date="2020-11" db="EMBL/GenBank/DDBJ databases">
        <authorList>
            <person name="McCartney M.A."/>
            <person name="Auch B."/>
            <person name="Kono T."/>
            <person name="Mallez S."/>
            <person name="Becker A."/>
            <person name="Gohl D.M."/>
            <person name="Silverstein K.A.T."/>
            <person name="Koren S."/>
            <person name="Bechman K.B."/>
            <person name="Herman A."/>
            <person name="Abrahante J.E."/>
            <person name="Garbe J."/>
        </authorList>
    </citation>
    <scope>NUCLEOTIDE SEQUENCE</scope>
    <source>
        <strain evidence="1">Duluth1</strain>
        <tissue evidence="1">Whole animal</tissue>
    </source>
</reference>
<reference evidence="1" key="1">
    <citation type="journal article" date="2019" name="bioRxiv">
        <title>The Genome of the Zebra Mussel, Dreissena polymorpha: A Resource for Invasive Species Research.</title>
        <authorList>
            <person name="McCartney M.A."/>
            <person name="Auch B."/>
            <person name="Kono T."/>
            <person name="Mallez S."/>
            <person name="Zhang Y."/>
            <person name="Obille A."/>
            <person name="Becker A."/>
            <person name="Abrahante J.E."/>
            <person name="Garbe J."/>
            <person name="Badalamenti J.P."/>
            <person name="Herman A."/>
            <person name="Mangelson H."/>
            <person name="Liachko I."/>
            <person name="Sullivan S."/>
            <person name="Sone E.D."/>
            <person name="Koren S."/>
            <person name="Silverstein K.A.T."/>
            <person name="Beckman K.B."/>
            <person name="Gohl D.M."/>
        </authorList>
    </citation>
    <scope>NUCLEOTIDE SEQUENCE</scope>
    <source>
        <strain evidence="1">Duluth1</strain>
        <tissue evidence="1">Whole animal</tissue>
    </source>
</reference>
<organism evidence="1 2">
    <name type="scientific">Dreissena polymorpha</name>
    <name type="common">Zebra mussel</name>
    <name type="synonym">Mytilus polymorpha</name>
    <dbReference type="NCBI Taxonomy" id="45954"/>
    <lineage>
        <taxon>Eukaryota</taxon>
        <taxon>Metazoa</taxon>
        <taxon>Spiralia</taxon>
        <taxon>Lophotrochozoa</taxon>
        <taxon>Mollusca</taxon>
        <taxon>Bivalvia</taxon>
        <taxon>Autobranchia</taxon>
        <taxon>Heteroconchia</taxon>
        <taxon>Euheterodonta</taxon>
        <taxon>Imparidentia</taxon>
        <taxon>Neoheterodontei</taxon>
        <taxon>Myida</taxon>
        <taxon>Dreissenoidea</taxon>
        <taxon>Dreissenidae</taxon>
        <taxon>Dreissena</taxon>
    </lineage>
</organism>
<dbReference type="EMBL" id="JAIWYP010000003">
    <property type="protein sequence ID" value="KAH3845331.1"/>
    <property type="molecule type" value="Genomic_DNA"/>
</dbReference>
<accession>A0A9D4KT00</accession>
<gene>
    <name evidence="1" type="ORF">DPMN_087610</name>
</gene>
<evidence type="ECO:0000313" key="1">
    <source>
        <dbReference type="EMBL" id="KAH3845331.1"/>
    </source>
</evidence>
<evidence type="ECO:0000313" key="2">
    <source>
        <dbReference type="Proteomes" id="UP000828390"/>
    </source>
</evidence>
<keyword evidence="2" id="KW-1185">Reference proteome</keyword>